<name>A0ABW1QRR9_9ACTN</name>
<gene>
    <name evidence="1" type="ORF">ACFPWU_00580</name>
</gene>
<sequence length="491" mass="52809">MGSRRPNTGQLYVVRGHLDSVQHDAALLGLDEDCWVDPRDRFLLPDGKAERPRSWPEGWGRVPEHPVWLVQSHDGTPDEVLLRLKRVVSAVAVARLPSSAGRTLPLLAVPVLPVPRPRPDATRRPALPLAAHTWLSLQLEALRDQAAEHGVDIVLLAQDAGEYAAAQWIRRTWPCDLGPELDQHAQVLGGRAALGQAALFLGTAAGISAGLPDHTSTLRALLAAIPSLSGVDSGAVSPAEQASLVRLHDPDGSTRRWVETVRDAGRPGLLHALVAGTGITQVVTACPDTMLEQALEEVHDHPPAVLPWRADVTATATVVKSRGDVEHPGDLSLTPPNVHAPAASVLRGLATTHHLVVLGSHLDETELTDALRRPGDPVPGQRCGTLLDLAPTGREHVSALWGDRLARIRVSDDGSGGPHRTLLRFLDRVGVHASGPQHWLLDERFAGLLPPRDQVVATQVRAVLDLLPGDSTLWAPLLHQAERLGWMPPRP</sequence>
<protein>
    <submittedName>
        <fullName evidence="1">Uncharacterized protein</fullName>
    </submittedName>
</protein>
<dbReference type="EMBL" id="JBHSQI010000001">
    <property type="protein sequence ID" value="MFC6152164.1"/>
    <property type="molecule type" value="Genomic_DNA"/>
</dbReference>
<evidence type="ECO:0000313" key="1">
    <source>
        <dbReference type="EMBL" id="MFC6152164.1"/>
    </source>
</evidence>
<comment type="caution">
    <text evidence="1">The sequence shown here is derived from an EMBL/GenBank/DDBJ whole genome shotgun (WGS) entry which is preliminary data.</text>
</comment>
<evidence type="ECO:0000313" key="2">
    <source>
        <dbReference type="Proteomes" id="UP001596098"/>
    </source>
</evidence>
<dbReference type="RefSeq" id="WP_128220233.1">
    <property type="nucleotide sequence ID" value="NZ_CP034929.1"/>
</dbReference>
<organism evidence="1 2">
    <name type="scientific">Nocardioides yefusunii</name>
    <dbReference type="NCBI Taxonomy" id="2500546"/>
    <lineage>
        <taxon>Bacteria</taxon>
        <taxon>Bacillati</taxon>
        <taxon>Actinomycetota</taxon>
        <taxon>Actinomycetes</taxon>
        <taxon>Propionibacteriales</taxon>
        <taxon>Nocardioidaceae</taxon>
        <taxon>Nocardioides</taxon>
    </lineage>
</organism>
<reference evidence="2" key="1">
    <citation type="journal article" date="2019" name="Int. J. Syst. Evol. Microbiol.">
        <title>The Global Catalogue of Microorganisms (GCM) 10K type strain sequencing project: providing services to taxonomists for standard genome sequencing and annotation.</title>
        <authorList>
            <consortium name="The Broad Institute Genomics Platform"/>
            <consortium name="The Broad Institute Genome Sequencing Center for Infectious Disease"/>
            <person name="Wu L."/>
            <person name="Ma J."/>
        </authorList>
    </citation>
    <scope>NUCLEOTIDE SEQUENCE [LARGE SCALE GENOMIC DNA]</scope>
    <source>
        <strain evidence="2">DFY28</strain>
    </source>
</reference>
<accession>A0ABW1QRR9</accession>
<keyword evidence="2" id="KW-1185">Reference proteome</keyword>
<proteinExistence type="predicted"/>
<dbReference type="Proteomes" id="UP001596098">
    <property type="component" value="Unassembled WGS sequence"/>
</dbReference>